<dbReference type="RefSeq" id="WP_160599356.1">
    <property type="nucleotide sequence ID" value="NZ_WTYU01000001.1"/>
</dbReference>
<dbReference type="Proteomes" id="UP000473531">
    <property type="component" value="Unassembled WGS sequence"/>
</dbReference>
<dbReference type="SUPFAM" id="SSF52833">
    <property type="entry name" value="Thioredoxin-like"/>
    <property type="match status" value="1"/>
</dbReference>
<dbReference type="Gene3D" id="3.40.30.10">
    <property type="entry name" value="Glutaredoxin"/>
    <property type="match status" value="1"/>
</dbReference>
<evidence type="ECO:0000256" key="2">
    <source>
        <dbReference type="ARBA" id="ARBA00023008"/>
    </source>
</evidence>
<dbReference type="CDD" id="cd02968">
    <property type="entry name" value="SCO"/>
    <property type="match status" value="1"/>
</dbReference>
<feature type="binding site" evidence="3">
    <location>
        <position position="83"/>
    </location>
    <ligand>
        <name>Cu cation</name>
        <dbReference type="ChEBI" id="CHEBI:23378"/>
    </ligand>
</feature>
<keyword evidence="3" id="KW-0479">Metal-binding</keyword>
<accession>A0A6L7GDH1</accession>
<dbReference type="GO" id="GO:0046872">
    <property type="term" value="F:metal ion binding"/>
    <property type="evidence" value="ECO:0007669"/>
    <property type="project" value="UniProtKB-KW"/>
</dbReference>
<feature type="binding site" evidence="3">
    <location>
        <position position="176"/>
    </location>
    <ligand>
        <name>Cu cation</name>
        <dbReference type="ChEBI" id="CHEBI:23378"/>
    </ligand>
</feature>
<feature type="chain" id="PRO_5026731505" evidence="5">
    <location>
        <begin position="36"/>
        <end position="211"/>
    </location>
</feature>
<evidence type="ECO:0000313" key="7">
    <source>
        <dbReference type="EMBL" id="MXP13234.1"/>
    </source>
</evidence>
<keyword evidence="5" id="KW-0732">Signal</keyword>
<dbReference type="FunFam" id="3.40.30.10:FF:000013">
    <property type="entry name" value="Blast:Protein SCO1 homolog, mitochondrial"/>
    <property type="match status" value="1"/>
</dbReference>
<dbReference type="PANTHER" id="PTHR12151:SF25">
    <property type="entry name" value="LINALOOL DEHYDRATASE_ISOMERASE DOMAIN-CONTAINING PROTEIN"/>
    <property type="match status" value="1"/>
</dbReference>
<dbReference type="EMBL" id="WTYU01000001">
    <property type="protein sequence ID" value="MXP13234.1"/>
    <property type="molecule type" value="Genomic_DNA"/>
</dbReference>
<keyword evidence="2 3" id="KW-0186">Copper</keyword>
<sequence>MNRHAMPHTFHHAIKRSVSALIASLCLGLAACGPAASPKPEEAPLFGASIGGPFELVDTAGKAVRWADFRGKYAIVYFGYAYCPDVCPTDVQRMSRGLADFEKAYPDRGASIQPVFITIDPERDTPAVVAEFIGNFHPRLIGLTGTPTQVKSAADAFRVFYSKGETPDSGNYLMDHSNITYLFGPDGKPIATLPTDLGPEAVAAELEKWVR</sequence>
<gene>
    <name evidence="7" type="ORF">GRI44_00425</name>
</gene>
<name>A0A6L7GDH1_9SPHN</name>
<proteinExistence type="inferred from homology"/>
<keyword evidence="4" id="KW-1015">Disulfide bond</keyword>
<evidence type="ECO:0000256" key="4">
    <source>
        <dbReference type="PIRSR" id="PIRSR603782-2"/>
    </source>
</evidence>
<comment type="similarity">
    <text evidence="1">Belongs to the SCO1/2 family.</text>
</comment>
<reference evidence="7 8" key="1">
    <citation type="submission" date="2019-12" db="EMBL/GenBank/DDBJ databases">
        <title>Genomic-based taxomic classification of the family Erythrobacteraceae.</title>
        <authorList>
            <person name="Xu L."/>
        </authorList>
    </citation>
    <scope>NUCLEOTIDE SEQUENCE [LARGE SCALE GENOMIC DNA]</scope>
    <source>
        <strain evidence="7 8">KCTC 52259</strain>
    </source>
</reference>
<feature type="binding site" evidence="3">
    <location>
        <position position="87"/>
    </location>
    <ligand>
        <name>Cu cation</name>
        <dbReference type="ChEBI" id="CHEBI:23378"/>
    </ligand>
</feature>
<protein>
    <submittedName>
        <fullName evidence="7">SCO family protein</fullName>
    </submittedName>
</protein>
<evidence type="ECO:0000256" key="5">
    <source>
        <dbReference type="SAM" id="SignalP"/>
    </source>
</evidence>
<feature type="disulfide bond" description="Redox-active" evidence="4">
    <location>
        <begin position="83"/>
        <end position="87"/>
    </location>
</feature>
<evidence type="ECO:0000259" key="6">
    <source>
        <dbReference type="PROSITE" id="PS51352"/>
    </source>
</evidence>
<evidence type="ECO:0000256" key="3">
    <source>
        <dbReference type="PIRSR" id="PIRSR603782-1"/>
    </source>
</evidence>
<dbReference type="AlphaFoldDB" id="A0A6L7GDH1"/>
<dbReference type="PROSITE" id="PS51352">
    <property type="entry name" value="THIOREDOXIN_2"/>
    <property type="match status" value="1"/>
</dbReference>
<dbReference type="PANTHER" id="PTHR12151">
    <property type="entry name" value="ELECTRON TRANSPORT PROTIN SCO1/SENC FAMILY MEMBER"/>
    <property type="match status" value="1"/>
</dbReference>
<dbReference type="PROSITE" id="PS51257">
    <property type="entry name" value="PROKAR_LIPOPROTEIN"/>
    <property type="match status" value="1"/>
</dbReference>
<dbReference type="OrthoDB" id="9790194at2"/>
<organism evidence="7 8">
    <name type="scientific">Allopontixanthobacter confluentis</name>
    <dbReference type="NCBI Taxonomy" id="1849021"/>
    <lineage>
        <taxon>Bacteria</taxon>
        <taxon>Pseudomonadati</taxon>
        <taxon>Pseudomonadota</taxon>
        <taxon>Alphaproteobacteria</taxon>
        <taxon>Sphingomonadales</taxon>
        <taxon>Erythrobacteraceae</taxon>
        <taxon>Allopontixanthobacter</taxon>
    </lineage>
</organism>
<dbReference type="InterPro" id="IPR036249">
    <property type="entry name" value="Thioredoxin-like_sf"/>
</dbReference>
<feature type="domain" description="Thioredoxin" evidence="6">
    <location>
        <begin position="45"/>
        <end position="211"/>
    </location>
</feature>
<comment type="caution">
    <text evidence="7">The sequence shown here is derived from an EMBL/GenBank/DDBJ whole genome shotgun (WGS) entry which is preliminary data.</text>
</comment>
<evidence type="ECO:0000313" key="8">
    <source>
        <dbReference type="Proteomes" id="UP000473531"/>
    </source>
</evidence>
<evidence type="ECO:0000256" key="1">
    <source>
        <dbReference type="ARBA" id="ARBA00010996"/>
    </source>
</evidence>
<keyword evidence="8" id="KW-1185">Reference proteome</keyword>
<dbReference type="Pfam" id="PF02630">
    <property type="entry name" value="SCO1-SenC"/>
    <property type="match status" value="1"/>
</dbReference>
<dbReference type="InterPro" id="IPR003782">
    <property type="entry name" value="SCO1/SenC"/>
</dbReference>
<feature type="signal peptide" evidence="5">
    <location>
        <begin position="1"/>
        <end position="35"/>
    </location>
</feature>
<dbReference type="InterPro" id="IPR013766">
    <property type="entry name" value="Thioredoxin_domain"/>
</dbReference>